<proteinExistence type="predicted"/>
<feature type="chain" id="PRO_5035766559" evidence="1">
    <location>
        <begin position="20"/>
        <end position="148"/>
    </location>
</feature>
<sequence length="148" mass="16951">MSSLTTLIFSSLLLLRVASNIPDEIRSIARELRHIGSEMVQTSEEIKRIMRAMEGIDRTDAFGDKRKHHHKRHRKIRSFGADVESELEGIRNAIYHLRNALWGTNQILRNMHISTDANATELYRGTTPSNSFSFLTFVTSAFALFVVY</sequence>
<evidence type="ECO:0000256" key="1">
    <source>
        <dbReference type="SAM" id="SignalP"/>
    </source>
</evidence>
<evidence type="ECO:0000313" key="3">
    <source>
        <dbReference type="Proteomes" id="UP000005239"/>
    </source>
</evidence>
<dbReference type="EnsemblMetazoa" id="PPA47285.1">
    <property type="protein sequence ID" value="PPA47285.1"/>
    <property type="gene ID" value="WBGene00305180"/>
</dbReference>
<reference evidence="3" key="1">
    <citation type="journal article" date="2008" name="Nat. Genet.">
        <title>The Pristionchus pacificus genome provides a unique perspective on nematode lifestyle and parasitism.</title>
        <authorList>
            <person name="Dieterich C."/>
            <person name="Clifton S.W."/>
            <person name="Schuster L.N."/>
            <person name="Chinwalla A."/>
            <person name="Delehaunty K."/>
            <person name="Dinkelacker I."/>
            <person name="Fulton L."/>
            <person name="Fulton R."/>
            <person name="Godfrey J."/>
            <person name="Minx P."/>
            <person name="Mitreva M."/>
            <person name="Roeseler W."/>
            <person name="Tian H."/>
            <person name="Witte H."/>
            <person name="Yang S.P."/>
            <person name="Wilson R.K."/>
            <person name="Sommer R.J."/>
        </authorList>
    </citation>
    <scope>NUCLEOTIDE SEQUENCE [LARGE SCALE GENOMIC DNA]</scope>
    <source>
        <strain evidence="3">PS312</strain>
    </source>
</reference>
<organism evidence="2 3">
    <name type="scientific">Pristionchus pacificus</name>
    <name type="common">Parasitic nematode worm</name>
    <dbReference type="NCBI Taxonomy" id="54126"/>
    <lineage>
        <taxon>Eukaryota</taxon>
        <taxon>Metazoa</taxon>
        <taxon>Ecdysozoa</taxon>
        <taxon>Nematoda</taxon>
        <taxon>Chromadorea</taxon>
        <taxon>Rhabditida</taxon>
        <taxon>Rhabditina</taxon>
        <taxon>Diplogasteromorpha</taxon>
        <taxon>Diplogasteroidea</taxon>
        <taxon>Neodiplogasteridae</taxon>
        <taxon>Pristionchus</taxon>
    </lineage>
</organism>
<dbReference type="AlphaFoldDB" id="A0A8R1V3F5"/>
<name>A0A8R1V3F5_PRIPA</name>
<keyword evidence="3" id="KW-1185">Reference proteome</keyword>
<dbReference type="Proteomes" id="UP000005239">
    <property type="component" value="Unassembled WGS sequence"/>
</dbReference>
<evidence type="ECO:0000313" key="2">
    <source>
        <dbReference type="EnsemblMetazoa" id="PPA47285.1"/>
    </source>
</evidence>
<reference evidence="2" key="2">
    <citation type="submission" date="2022-06" db="UniProtKB">
        <authorList>
            <consortium name="EnsemblMetazoa"/>
        </authorList>
    </citation>
    <scope>IDENTIFICATION</scope>
    <source>
        <strain evidence="2">PS312</strain>
    </source>
</reference>
<gene>
    <name evidence="2" type="primary">WBGene00305180</name>
</gene>
<protein>
    <submittedName>
        <fullName evidence="2">Uncharacterized protein</fullName>
    </submittedName>
</protein>
<keyword evidence="1" id="KW-0732">Signal</keyword>
<accession>A0A8R1V3F5</accession>
<feature type="signal peptide" evidence="1">
    <location>
        <begin position="1"/>
        <end position="19"/>
    </location>
</feature>